<keyword evidence="5 9" id="KW-0067">ATP-binding</keyword>
<dbReference type="CDD" id="cd00812">
    <property type="entry name" value="LeuRS_core"/>
    <property type="match status" value="1"/>
</dbReference>
<dbReference type="PROSITE" id="PS00178">
    <property type="entry name" value="AA_TRNA_LIGASE_I"/>
    <property type="match status" value="1"/>
</dbReference>
<keyword evidence="3 9" id="KW-0436">Ligase</keyword>
<dbReference type="InterPro" id="IPR025709">
    <property type="entry name" value="Leu_tRNA-synth_edit"/>
</dbReference>
<organism evidence="15 16">
    <name type="scientific">Actinomadura rugatobispora</name>
    <dbReference type="NCBI Taxonomy" id="1994"/>
    <lineage>
        <taxon>Bacteria</taxon>
        <taxon>Bacillati</taxon>
        <taxon>Actinomycetota</taxon>
        <taxon>Actinomycetes</taxon>
        <taxon>Streptosporangiales</taxon>
        <taxon>Thermomonosporaceae</taxon>
        <taxon>Actinomadura</taxon>
    </lineage>
</organism>
<dbReference type="Gene3D" id="1.10.730.10">
    <property type="entry name" value="Isoleucyl-tRNA Synthetase, Domain 1"/>
    <property type="match status" value="2"/>
</dbReference>
<evidence type="ECO:0000256" key="8">
    <source>
        <dbReference type="ARBA" id="ARBA00047469"/>
    </source>
</evidence>
<comment type="caution">
    <text evidence="15">The sequence shown here is derived from an EMBL/GenBank/DDBJ whole genome shotgun (WGS) entry which is preliminary data.</text>
</comment>
<feature type="domain" description="Leucyl-tRNA synthetase editing" evidence="14">
    <location>
        <begin position="375"/>
        <end position="457"/>
    </location>
</feature>
<dbReference type="InterPro" id="IPR013155">
    <property type="entry name" value="M/V/L/I-tRNA-synth_anticd-bd"/>
</dbReference>
<accession>A0ABW0ZYY8</accession>
<keyword evidence="2 9" id="KW-0963">Cytoplasm</keyword>
<keyword evidence="16" id="KW-1185">Reference proteome</keyword>
<evidence type="ECO:0000256" key="4">
    <source>
        <dbReference type="ARBA" id="ARBA00022741"/>
    </source>
</evidence>
<evidence type="ECO:0000313" key="15">
    <source>
        <dbReference type="EMBL" id="MFC5748136.1"/>
    </source>
</evidence>
<dbReference type="InterPro" id="IPR001412">
    <property type="entry name" value="aa-tRNA-synth_I_CS"/>
</dbReference>
<feature type="binding site" evidence="9">
    <location>
        <position position="706"/>
    </location>
    <ligand>
        <name>ATP</name>
        <dbReference type="ChEBI" id="CHEBI:30616"/>
    </ligand>
</feature>
<keyword evidence="7 9" id="KW-0030">Aminoacyl-tRNA synthetase</keyword>
<evidence type="ECO:0000256" key="7">
    <source>
        <dbReference type="ARBA" id="ARBA00023146"/>
    </source>
</evidence>
<dbReference type="PANTHER" id="PTHR43740:SF2">
    <property type="entry name" value="LEUCINE--TRNA LIGASE, MITOCHONDRIAL"/>
    <property type="match status" value="1"/>
</dbReference>
<evidence type="ECO:0000256" key="1">
    <source>
        <dbReference type="ARBA" id="ARBA00005594"/>
    </source>
</evidence>
<dbReference type="GO" id="GO:0004823">
    <property type="term" value="F:leucine-tRNA ligase activity"/>
    <property type="evidence" value="ECO:0007669"/>
    <property type="project" value="UniProtKB-EC"/>
</dbReference>
<proteinExistence type="inferred from homology"/>
<keyword evidence="6 9" id="KW-0648">Protein biosynthesis</keyword>
<evidence type="ECO:0000256" key="5">
    <source>
        <dbReference type="ARBA" id="ARBA00022840"/>
    </source>
</evidence>
<dbReference type="InterPro" id="IPR009008">
    <property type="entry name" value="Val/Leu/Ile-tRNA-synth_edit"/>
</dbReference>
<evidence type="ECO:0000256" key="3">
    <source>
        <dbReference type="ARBA" id="ARBA00022598"/>
    </source>
</evidence>
<name>A0ABW0ZYY8_9ACTN</name>
<dbReference type="Pfam" id="PF13603">
    <property type="entry name" value="tRNA-synt_1_2"/>
    <property type="match status" value="2"/>
</dbReference>
<keyword evidence="4 9" id="KW-0547">Nucleotide-binding</keyword>
<comment type="subcellular location">
    <subcellularLocation>
        <location evidence="9">Cytoplasm</location>
    </subcellularLocation>
</comment>
<evidence type="ECO:0000313" key="16">
    <source>
        <dbReference type="Proteomes" id="UP001596074"/>
    </source>
</evidence>
<dbReference type="Gene3D" id="3.90.740.10">
    <property type="entry name" value="Valyl/Leucyl/Isoleucyl-tRNA synthetase, editing domain"/>
    <property type="match status" value="1"/>
</dbReference>
<evidence type="ECO:0000256" key="2">
    <source>
        <dbReference type="ARBA" id="ARBA00022490"/>
    </source>
</evidence>
<feature type="domain" description="Methionyl/Valyl/Leucyl/Isoleucyl-tRNA synthetase anticodon-binding" evidence="12">
    <location>
        <begin position="780"/>
        <end position="894"/>
    </location>
</feature>
<comment type="caution">
    <text evidence="9">Lacks conserved residue(s) required for the propagation of feature annotation.</text>
</comment>
<dbReference type="PRINTS" id="PR00985">
    <property type="entry name" value="TRNASYNTHLEU"/>
</dbReference>
<comment type="catalytic activity">
    <reaction evidence="8 9">
        <text>tRNA(Leu) + L-leucine + ATP = L-leucyl-tRNA(Leu) + AMP + diphosphate</text>
        <dbReference type="Rhea" id="RHEA:11688"/>
        <dbReference type="Rhea" id="RHEA-COMP:9613"/>
        <dbReference type="Rhea" id="RHEA-COMP:9622"/>
        <dbReference type="ChEBI" id="CHEBI:30616"/>
        <dbReference type="ChEBI" id="CHEBI:33019"/>
        <dbReference type="ChEBI" id="CHEBI:57427"/>
        <dbReference type="ChEBI" id="CHEBI:78442"/>
        <dbReference type="ChEBI" id="CHEBI:78494"/>
        <dbReference type="ChEBI" id="CHEBI:456215"/>
        <dbReference type="EC" id="6.1.1.4"/>
    </reaction>
</comment>
<dbReference type="PANTHER" id="PTHR43740">
    <property type="entry name" value="LEUCYL-TRNA SYNTHETASE"/>
    <property type="match status" value="1"/>
</dbReference>
<dbReference type="InterPro" id="IPR009080">
    <property type="entry name" value="tRNAsynth_Ia_anticodon-bd"/>
</dbReference>
<feature type="compositionally biased region" description="Basic residues" evidence="11">
    <location>
        <begin position="697"/>
        <end position="709"/>
    </location>
</feature>
<comment type="similarity">
    <text evidence="1 9 10">Belongs to the class-I aminoacyl-tRNA synthetase family.</text>
</comment>
<evidence type="ECO:0000256" key="6">
    <source>
        <dbReference type="ARBA" id="ARBA00022917"/>
    </source>
</evidence>
<gene>
    <name evidence="9" type="primary">leuS</name>
    <name evidence="15" type="ORF">ACFPZN_21120</name>
</gene>
<reference evidence="16" key="1">
    <citation type="journal article" date="2019" name="Int. J. Syst. Evol. Microbiol.">
        <title>The Global Catalogue of Microorganisms (GCM) 10K type strain sequencing project: providing services to taxonomists for standard genome sequencing and annotation.</title>
        <authorList>
            <consortium name="The Broad Institute Genomics Platform"/>
            <consortium name="The Broad Institute Genome Sequencing Center for Infectious Disease"/>
            <person name="Wu L."/>
            <person name="Ma J."/>
        </authorList>
    </citation>
    <scope>NUCLEOTIDE SEQUENCE [LARGE SCALE GENOMIC DNA]</scope>
    <source>
        <strain evidence="16">KCTC 42087</strain>
    </source>
</reference>
<evidence type="ECO:0000259" key="14">
    <source>
        <dbReference type="Pfam" id="PF13603"/>
    </source>
</evidence>
<evidence type="ECO:0000259" key="13">
    <source>
        <dbReference type="Pfam" id="PF09334"/>
    </source>
</evidence>
<dbReference type="RefSeq" id="WP_378283771.1">
    <property type="nucleotide sequence ID" value="NZ_JBHSON010000028.1"/>
</dbReference>
<dbReference type="Proteomes" id="UP001596074">
    <property type="component" value="Unassembled WGS sequence"/>
</dbReference>
<dbReference type="SUPFAM" id="SSF47323">
    <property type="entry name" value="Anticodon-binding domain of a subclass of class I aminoacyl-tRNA synthetases"/>
    <property type="match status" value="1"/>
</dbReference>
<feature type="region of interest" description="Disordered" evidence="11">
    <location>
        <begin position="688"/>
        <end position="711"/>
    </location>
</feature>
<dbReference type="Gene3D" id="3.40.50.620">
    <property type="entry name" value="HUPs"/>
    <property type="match status" value="3"/>
</dbReference>
<evidence type="ECO:0000256" key="10">
    <source>
        <dbReference type="RuleBase" id="RU363039"/>
    </source>
</evidence>
<dbReference type="Pfam" id="PF09334">
    <property type="entry name" value="tRNA-synt_1g"/>
    <property type="match status" value="1"/>
</dbReference>
<feature type="domain" description="Leucyl-tRNA synthetase editing" evidence="14">
    <location>
        <begin position="295"/>
        <end position="347"/>
    </location>
</feature>
<dbReference type="EMBL" id="JBHSON010000028">
    <property type="protein sequence ID" value="MFC5748136.1"/>
    <property type="molecule type" value="Genomic_DNA"/>
</dbReference>
<evidence type="ECO:0000256" key="9">
    <source>
        <dbReference type="HAMAP-Rule" id="MF_00049"/>
    </source>
</evidence>
<dbReference type="InterPro" id="IPR002302">
    <property type="entry name" value="Leu-tRNA-ligase"/>
</dbReference>
<dbReference type="InterPro" id="IPR015413">
    <property type="entry name" value="Methionyl/Leucyl_tRNA_Synth"/>
</dbReference>
<dbReference type="HAMAP" id="MF_00049_B">
    <property type="entry name" value="Leu_tRNA_synth_B"/>
    <property type="match status" value="1"/>
</dbReference>
<sequence length="930" mass="104955">MMNEKTDTGNDRPPFRYDARTANEIELNWQEHWEREGTFGSPNPAGPLARGFDRMAGRRPFYVLDMFPYPSGAGLHVGHPLGYIGTDVYARYRRMAGDHVLHTFGYDAFGLPAEQYAIDTGRHPRETTAANIAAMRRQLRRLGLGHDRRRGIATSDVPFYRWTQWIFLRLFGAWVDERTGRARPIEDLVAEFESGARPVPGGRSWGELTAVERRRAVDARRLAYVAEEPVNWCPGLGTVLANEEVTAEGRSDVGNHPVYRRPLRQWMLRITALAQRLIDDLDDLDWPASLKRMQRNWIGASDGAHITLAVAGDASGPGIEVFTTRPDTLPAATYVVLAPEHPMVERLVAGPWPEGTPEAWRHPRGRAGKREWTPRDAVAAYRETVERLSDRQRTSDSTDKTGVFTGAHAVNPVTGTPMPVFLADYVLPGYGTGAIMAVPDHDQRDREFADEFGLPVRLESGPTAEWQGVTDAIAWLERHGIGEGVRSYRLRDWLFSRQRYWGEPFPIVYDEHGMPIALPESMLPLQLPEMTDFRPEPQQDDSSPPVPPLARAKEWATVELDLGEGPKRYRRELNTMPQWAGSCWYYLRYLDPTNDTAFVDPEVEGYWMSPLDPAGPGGVDLYVGGAEHAVLHLLYARFWHKVLFDLGHVSTKEPFARIFNQGYVLADAFTDDRGMYIPAAEVVQADDGSCTHQGRPVTRRAGRMGKSRKNGVSPDELYERYGADTLRLHEMAMGPLDTDRPWRTDDIMGVHRFLQRLWRNVVDEHTGLPRVADTPPDADTLRRLHQTIAAVREHFDELRYNTAITRLMELNTHAARLERVPRELAEALVLMAAPLVPHIAEELWSRLGHRESLAWAPFPEAEASLAAERVVTIPVQINGRTRFTLEVPADAEREQIERLLTGHADFAAHTDGRAVRRLVIVPGRIANIVL</sequence>
<dbReference type="SUPFAM" id="SSF52374">
    <property type="entry name" value="Nucleotidylyl transferase"/>
    <property type="match status" value="1"/>
</dbReference>
<feature type="domain" description="Methionyl/Leucyl tRNA synthetase" evidence="13">
    <location>
        <begin position="66"/>
        <end position="148"/>
    </location>
</feature>
<protein>
    <recommendedName>
        <fullName evidence="9">Leucine--tRNA ligase</fullName>
        <ecNumber evidence="9">6.1.1.4</ecNumber>
    </recommendedName>
    <alternativeName>
        <fullName evidence="9">Leucyl-tRNA synthetase</fullName>
        <shortName evidence="9">LeuRS</shortName>
    </alternativeName>
</protein>
<dbReference type="SUPFAM" id="SSF50677">
    <property type="entry name" value="ValRS/IleRS/LeuRS editing domain"/>
    <property type="match status" value="1"/>
</dbReference>
<dbReference type="Pfam" id="PF08264">
    <property type="entry name" value="Anticodon_1"/>
    <property type="match status" value="1"/>
</dbReference>
<dbReference type="InterPro" id="IPR014729">
    <property type="entry name" value="Rossmann-like_a/b/a_fold"/>
</dbReference>
<dbReference type="EC" id="6.1.1.4" evidence="9"/>
<feature type="short sequence motif" description="'KMSKS' region" evidence="9">
    <location>
        <begin position="703"/>
        <end position="707"/>
    </location>
</feature>
<evidence type="ECO:0000256" key="11">
    <source>
        <dbReference type="SAM" id="MobiDB-lite"/>
    </source>
</evidence>
<dbReference type="CDD" id="cd07958">
    <property type="entry name" value="Anticodon_Ia_Leu_BEm"/>
    <property type="match status" value="1"/>
</dbReference>
<evidence type="ECO:0000259" key="12">
    <source>
        <dbReference type="Pfam" id="PF08264"/>
    </source>
</evidence>